<evidence type="ECO:0000313" key="2">
    <source>
        <dbReference type="Proteomes" id="UP000295375"/>
    </source>
</evidence>
<keyword evidence="2" id="KW-1185">Reference proteome</keyword>
<organism evidence="1 2">
    <name type="scientific">Permianibacter aggregans</name>
    <dbReference type="NCBI Taxonomy" id="1510150"/>
    <lineage>
        <taxon>Bacteria</taxon>
        <taxon>Pseudomonadati</taxon>
        <taxon>Pseudomonadota</taxon>
        <taxon>Gammaproteobacteria</taxon>
        <taxon>Pseudomonadales</taxon>
        <taxon>Pseudomonadaceae</taxon>
        <taxon>Permianibacter</taxon>
    </lineage>
</organism>
<proteinExistence type="predicted"/>
<reference evidence="1 2" key="1">
    <citation type="submission" date="2019-03" db="EMBL/GenBank/DDBJ databases">
        <title>Genomic Encyclopedia of Type Strains, Phase IV (KMG-IV): sequencing the most valuable type-strain genomes for metagenomic binning, comparative biology and taxonomic classification.</title>
        <authorList>
            <person name="Goeker M."/>
        </authorList>
    </citation>
    <scope>NUCLEOTIDE SEQUENCE [LARGE SCALE GENOMIC DNA]</scope>
    <source>
        <strain evidence="1 2">DSM 103792</strain>
    </source>
</reference>
<gene>
    <name evidence="1" type="ORF">EV696_10845</name>
</gene>
<dbReference type="RefSeq" id="WP_133590497.1">
    <property type="nucleotide sequence ID" value="NZ_CP037953.1"/>
</dbReference>
<name>A0A4R6URZ1_9GAMM</name>
<dbReference type="Proteomes" id="UP000295375">
    <property type="component" value="Unassembled WGS sequence"/>
</dbReference>
<sequence length="337" mass="37226">MNLRYGTLATIAVEHAFFGNDDAAFSWLLTDSVQAQARKRRVLLKAVGQQLHIANERDESDTPFLAVQDGVLRFGLQWTHPHVGSLTASAINRPNLPLFHNTNNPSQLAAAEPVRLSGPALRHVLRHSDRPLQVELRDIADQALIPALVAETVDIEEISFSHYALPEGRYVVVETANDMSEQRTQYLVDSSLLRAAPDVVFELHLAEDMVANPIDFVASFAATSASLKYYLILKNFSNAQQAELNIIDQGAADDGRPSLSFNKLQSDAFAPDDLPPDSLIKGDENVILFKSDTSPPRQAAVRHKLQLRRNAEVVIPHLPHAGLDQRNTDVIVYLANP</sequence>
<dbReference type="AlphaFoldDB" id="A0A4R6URZ1"/>
<evidence type="ECO:0000313" key="1">
    <source>
        <dbReference type="EMBL" id="TDQ48065.1"/>
    </source>
</evidence>
<comment type="caution">
    <text evidence="1">The sequence shown here is derived from an EMBL/GenBank/DDBJ whole genome shotgun (WGS) entry which is preliminary data.</text>
</comment>
<protein>
    <submittedName>
        <fullName evidence="1">Uncharacterized protein</fullName>
    </submittedName>
</protein>
<accession>A0A4R6URZ1</accession>
<dbReference type="EMBL" id="SNYM01000008">
    <property type="protein sequence ID" value="TDQ48065.1"/>
    <property type="molecule type" value="Genomic_DNA"/>
</dbReference>